<dbReference type="InterPro" id="IPR008920">
    <property type="entry name" value="TF_FadR/GntR_C"/>
</dbReference>
<dbReference type="Proteomes" id="UP001320148">
    <property type="component" value="Chromosome"/>
</dbReference>
<dbReference type="SUPFAM" id="SSF46785">
    <property type="entry name" value="Winged helix' DNA-binding domain"/>
    <property type="match status" value="1"/>
</dbReference>
<dbReference type="SUPFAM" id="SSF48008">
    <property type="entry name" value="GntR ligand-binding domain-like"/>
    <property type="match status" value="1"/>
</dbReference>
<evidence type="ECO:0000313" key="5">
    <source>
        <dbReference type="EMBL" id="BCS96690.1"/>
    </source>
</evidence>
<accession>A0ABM7PHC8</accession>
<dbReference type="PROSITE" id="PS50949">
    <property type="entry name" value="HTH_GNTR"/>
    <property type="match status" value="1"/>
</dbReference>
<dbReference type="InterPro" id="IPR036390">
    <property type="entry name" value="WH_DNA-bd_sf"/>
</dbReference>
<proteinExistence type="predicted"/>
<dbReference type="EMBL" id="AP024488">
    <property type="protein sequence ID" value="BCS96690.1"/>
    <property type="molecule type" value="Genomic_DNA"/>
</dbReference>
<feature type="domain" description="HTH gntR-type" evidence="4">
    <location>
        <begin position="7"/>
        <end position="74"/>
    </location>
</feature>
<dbReference type="RefSeq" id="WP_236892981.1">
    <property type="nucleotide sequence ID" value="NZ_AP024488.1"/>
</dbReference>
<sequence>MGFTMDGSLTDRVTEFIGNKIIKGEYKPGDKIIESRIAEELGLSHSPIREALRVLEKNRLVVLVPRKGAYVTEITEAYADSLYDILIEMLVLVIRKSVRNANADDFAQVDAAITEAEQAARAEDTEAYYNAIILFCVTSLSSCHDPLLEQIISSLLPSLKRLLYPSFPYRKNNLSKNFTYMQEGARHLKNRDAGMAETCLRELYNLEKETLNESLKAGHFFK</sequence>
<dbReference type="CDD" id="cd07377">
    <property type="entry name" value="WHTH_GntR"/>
    <property type="match status" value="1"/>
</dbReference>
<dbReference type="Gene3D" id="1.10.10.10">
    <property type="entry name" value="Winged helix-like DNA-binding domain superfamily/Winged helix DNA-binding domain"/>
    <property type="match status" value="1"/>
</dbReference>
<evidence type="ECO:0000256" key="1">
    <source>
        <dbReference type="ARBA" id="ARBA00023015"/>
    </source>
</evidence>
<keyword evidence="1" id="KW-0805">Transcription regulation</keyword>
<dbReference type="InterPro" id="IPR036388">
    <property type="entry name" value="WH-like_DNA-bd_sf"/>
</dbReference>
<keyword evidence="3" id="KW-0804">Transcription</keyword>
<evidence type="ECO:0000256" key="2">
    <source>
        <dbReference type="ARBA" id="ARBA00023125"/>
    </source>
</evidence>
<protein>
    <submittedName>
        <fullName evidence="5">GntR family transcriptional regulator</fullName>
    </submittedName>
</protein>
<dbReference type="Gene3D" id="1.20.120.530">
    <property type="entry name" value="GntR ligand-binding domain-like"/>
    <property type="match status" value="1"/>
</dbReference>
<dbReference type="Pfam" id="PF07729">
    <property type="entry name" value="FCD"/>
    <property type="match status" value="1"/>
</dbReference>
<evidence type="ECO:0000313" key="6">
    <source>
        <dbReference type="Proteomes" id="UP001320148"/>
    </source>
</evidence>
<evidence type="ECO:0000259" key="4">
    <source>
        <dbReference type="PROSITE" id="PS50949"/>
    </source>
</evidence>
<dbReference type="SMART" id="SM00345">
    <property type="entry name" value="HTH_GNTR"/>
    <property type="match status" value="1"/>
</dbReference>
<dbReference type="Pfam" id="PF00392">
    <property type="entry name" value="GntR"/>
    <property type="match status" value="1"/>
</dbReference>
<dbReference type="InterPro" id="IPR011711">
    <property type="entry name" value="GntR_C"/>
</dbReference>
<dbReference type="PANTHER" id="PTHR43537:SF24">
    <property type="entry name" value="GLUCONATE OPERON TRANSCRIPTIONAL REPRESSOR"/>
    <property type="match status" value="1"/>
</dbReference>
<dbReference type="InterPro" id="IPR000524">
    <property type="entry name" value="Tscrpt_reg_HTH_GntR"/>
</dbReference>
<keyword evidence="2" id="KW-0238">DNA-binding</keyword>
<organism evidence="5 6">
    <name type="scientific">Desulfoluna limicola</name>
    <dbReference type="NCBI Taxonomy" id="2810562"/>
    <lineage>
        <taxon>Bacteria</taxon>
        <taxon>Pseudomonadati</taxon>
        <taxon>Thermodesulfobacteriota</taxon>
        <taxon>Desulfobacteria</taxon>
        <taxon>Desulfobacterales</taxon>
        <taxon>Desulfolunaceae</taxon>
        <taxon>Desulfoluna</taxon>
    </lineage>
</organism>
<reference evidence="5 6" key="1">
    <citation type="submission" date="2021-02" db="EMBL/GenBank/DDBJ databases">
        <title>Complete genome of Desulfoluna sp. strain ASN36.</title>
        <authorList>
            <person name="Takahashi A."/>
            <person name="Kojima H."/>
            <person name="Fukui M."/>
        </authorList>
    </citation>
    <scope>NUCLEOTIDE SEQUENCE [LARGE SCALE GENOMIC DNA]</scope>
    <source>
        <strain evidence="5 6">ASN36</strain>
    </source>
</reference>
<dbReference type="PANTHER" id="PTHR43537">
    <property type="entry name" value="TRANSCRIPTIONAL REGULATOR, GNTR FAMILY"/>
    <property type="match status" value="1"/>
</dbReference>
<name>A0ABM7PHC8_9BACT</name>
<keyword evidence="6" id="KW-1185">Reference proteome</keyword>
<gene>
    <name evidence="5" type="ORF">DSLASN_23220</name>
</gene>
<evidence type="ECO:0000256" key="3">
    <source>
        <dbReference type="ARBA" id="ARBA00023163"/>
    </source>
</evidence>